<organism evidence="4 5">
    <name type="scientific">Aspergillus cavernicola</name>
    <dbReference type="NCBI Taxonomy" id="176166"/>
    <lineage>
        <taxon>Eukaryota</taxon>
        <taxon>Fungi</taxon>
        <taxon>Dikarya</taxon>
        <taxon>Ascomycota</taxon>
        <taxon>Pezizomycotina</taxon>
        <taxon>Eurotiomycetes</taxon>
        <taxon>Eurotiomycetidae</taxon>
        <taxon>Eurotiales</taxon>
        <taxon>Aspergillaceae</taxon>
        <taxon>Aspergillus</taxon>
        <taxon>Aspergillus subgen. Nidulantes</taxon>
    </lineage>
</organism>
<dbReference type="CDD" id="cd06661">
    <property type="entry name" value="GGCT_like"/>
    <property type="match status" value="1"/>
</dbReference>
<evidence type="ECO:0000256" key="1">
    <source>
        <dbReference type="ARBA" id="ARBA00012346"/>
    </source>
</evidence>
<gene>
    <name evidence="4" type="ORF">BDW59DRAFT_161043</name>
</gene>
<evidence type="ECO:0000313" key="4">
    <source>
        <dbReference type="EMBL" id="KAL2826204.1"/>
    </source>
</evidence>
<sequence length="201" mass="23002">MSFTQTGTAASTPKKRIYFAYGSNLHLRQMAHRCPSSRFLGRAKLYGYRWQINERGYANIVRVPNYPRSVVQGLCYLLSREDEERLDRSEGVPSAYQKKVLDIELFTAKATLVGRDVSEIVDWPRGDVMDRAVVSGRRGQGRKTGEMAEALVYMSRHYVVDDLPKEEYVARMRLGLRDMLDLGISREYVAWVQGVLLGTEE</sequence>
<dbReference type="Proteomes" id="UP001610335">
    <property type="component" value="Unassembled WGS sequence"/>
</dbReference>
<dbReference type="InterPro" id="IPR017939">
    <property type="entry name" value="G-Glutamylcylcotransferase"/>
</dbReference>
<dbReference type="EC" id="4.3.2.9" evidence="1"/>
<dbReference type="InterPro" id="IPR013024">
    <property type="entry name" value="GGCT-like"/>
</dbReference>
<dbReference type="EMBL" id="JBFXLS010000031">
    <property type="protein sequence ID" value="KAL2826204.1"/>
    <property type="molecule type" value="Genomic_DNA"/>
</dbReference>
<evidence type="ECO:0000313" key="5">
    <source>
        <dbReference type="Proteomes" id="UP001610335"/>
    </source>
</evidence>
<proteinExistence type="predicted"/>
<dbReference type="SUPFAM" id="SSF110857">
    <property type="entry name" value="Gamma-glutamyl cyclotransferase-like"/>
    <property type="match status" value="1"/>
</dbReference>
<dbReference type="InterPro" id="IPR009288">
    <property type="entry name" value="AIG2-like_dom"/>
</dbReference>
<evidence type="ECO:0000256" key="2">
    <source>
        <dbReference type="ARBA" id="ARBA00023239"/>
    </source>
</evidence>
<evidence type="ECO:0000259" key="3">
    <source>
        <dbReference type="Pfam" id="PF06094"/>
    </source>
</evidence>
<dbReference type="PANTHER" id="PTHR12935:SF0">
    <property type="entry name" value="GAMMA-GLUTAMYLCYCLOTRANSFERASE"/>
    <property type="match status" value="1"/>
</dbReference>
<comment type="caution">
    <text evidence="4">The sequence shown here is derived from an EMBL/GenBank/DDBJ whole genome shotgun (WGS) entry which is preliminary data.</text>
</comment>
<dbReference type="Pfam" id="PF06094">
    <property type="entry name" value="GGACT"/>
    <property type="match status" value="1"/>
</dbReference>
<name>A0ABR4IEL3_9EURO</name>
<dbReference type="Gene3D" id="3.10.490.10">
    <property type="entry name" value="Gamma-glutamyl cyclotransferase-like"/>
    <property type="match status" value="1"/>
</dbReference>
<keyword evidence="5" id="KW-1185">Reference proteome</keyword>
<keyword evidence="2" id="KW-0456">Lyase</keyword>
<reference evidence="4 5" key="1">
    <citation type="submission" date="2024-07" db="EMBL/GenBank/DDBJ databases">
        <title>Section-level genome sequencing and comparative genomics of Aspergillus sections Usti and Cavernicolus.</title>
        <authorList>
            <consortium name="Lawrence Berkeley National Laboratory"/>
            <person name="Nybo J.L."/>
            <person name="Vesth T.C."/>
            <person name="Theobald S."/>
            <person name="Frisvad J.C."/>
            <person name="Larsen T.O."/>
            <person name="Kjaerboelling I."/>
            <person name="Rothschild-Mancinelli K."/>
            <person name="Lyhne E.K."/>
            <person name="Kogle M.E."/>
            <person name="Barry K."/>
            <person name="Clum A."/>
            <person name="Na H."/>
            <person name="Ledsgaard L."/>
            <person name="Lin J."/>
            <person name="Lipzen A."/>
            <person name="Kuo A."/>
            <person name="Riley R."/>
            <person name="Mondo S."/>
            <person name="LaButti K."/>
            <person name="Haridas S."/>
            <person name="Pangalinan J."/>
            <person name="Salamov A.A."/>
            <person name="Simmons B.A."/>
            <person name="Magnuson J.K."/>
            <person name="Chen J."/>
            <person name="Drula E."/>
            <person name="Henrissat B."/>
            <person name="Wiebenga A."/>
            <person name="Lubbers R.J."/>
            <person name="Gomes A.C."/>
            <person name="Makela M.R."/>
            <person name="Stajich J."/>
            <person name="Grigoriev I.V."/>
            <person name="Mortensen U.H."/>
            <person name="De vries R.P."/>
            <person name="Baker S.E."/>
            <person name="Andersen M.R."/>
        </authorList>
    </citation>
    <scope>NUCLEOTIDE SEQUENCE [LARGE SCALE GENOMIC DNA]</scope>
    <source>
        <strain evidence="4 5">CBS 600.67</strain>
    </source>
</reference>
<dbReference type="PANTHER" id="PTHR12935">
    <property type="entry name" value="GAMMA-GLUTAMYLCYCLOTRANSFERASE"/>
    <property type="match status" value="1"/>
</dbReference>
<accession>A0ABR4IEL3</accession>
<feature type="domain" description="Gamma-glutamylcyclotransferase AIG2-like" evidence="3">
    <location>
        <begin position="18"/>
        <end position="107"/>
    </location>
</feature>
<dbReference type="InterPro" id="IPR036568">
    <property type="entry name" value="GGCT-like_sf"/>
</dbReference>
<protein>
    <recommendedName>
        <fullName evidence="1">gamma-glutamylcyclotransferase</fullName>
        <ecNumber evidence="1">4.3.2.9</ecNumber>
    </recommendedName>
</protein>